<sequence length="158" mass="17833">MDKHVMTVKGQDLLREELKILKSKDRPEIITAIATAREFGDLKENAEYHAAKERQSFIEGRINDIESKLSSAEVIDITKLNIVDKVVFGSTVTIFNLDTEKKDEYKIVGEDEANIDEGLISYKAPLSRSLIGKSIDDLVELSIGDEKQSFQIINIQYT</sequence>
<dbReference type="Gene3D" id="1.10.287.180">
    <property type="entry name" value="Transcription elongation factor, GreA/GreB, N-terminal domain"/>
    <property type="match status" value="1"/>
</dbReference>
<dbReference type="EMBL" id="UINC01001085">
    <property type="protein sequence ID" value="SUZ70254.1"/>
    <property type="molecule type" value="Genomic_DNA"/>
</dbReference>
<dbReference type="InterPro" id="IPR023459">
    <property type="entry name" value="Tscrpt_elong_fac_GreA/B_fam"/>
</dbReference>
<dbReference type="InterPro" id="IPR028624">
    <property type="entry name" value="Tscrpt_elong_fac_GreA/B"/>
</dbReference>
<evidence type="ECO:0000256" key="6">
    <source>
        <dbReference type="ARBA" id="ARBA00024916"/>
    </source>
</evidence>
<dbReference type="InterPro" id="IPR018151">
    <property type="entry name" value="TF_GreA/GreB_CS"/>
</dbReference>
<evidence type="ECO:0000256" key="1">
    <source>
        <dbReference type="ARBA" id="ARBA00008213"/>
    </source>
</evidence>
<dbReference type="InterPro" id="IPR036953">
    <property type="entry name" value="GreA/GreB_C_sf"/>
</dbReference>
<gene>
    <name evidence="10" type="ORF">METZ01_LOCUS23108</name>
</gene>
<dbReference type="PROSITE" id="PS00829">
    <property type="entry name" value="GREAB_1"/>
    <property type="match status" value="1"/>
</dbReference>
<evidence type="ECO:0000256" key="7">
    <source>
        <dbReference type="ARBA" id="ARBA00030776"/>
    </source>
</evidence>
<dbReference type="SUPFAM" id="SSF46557">
    <property type="entry name" value="GreA transcript cleavage protein, N-terminal domain"/>
    <property type="match status" value="1"/>
</dbReference>
<evidence type="ECO:0000256" key="4">
    <source>
        <dbReference type="ARBA" id="ARBA00023125"/>
    </source>
</evidence>
<keyword evidence="4" id="KW-0238">DNA-binding</keyword>
<dbReference type="Gene3D" id="3.10.50.30">
    <property type="entry name" value="Transcription elongation factor, GreA/GreB, C-terminal domain"/>
    <property type="match status" value="1"/>
</dbReference>
<dbReference type="NCBIfam" id="NF001261">
    <property type="entry name" value="PRK00226.1-2"/>
    <property type="match status" value="1"/>
</dbReference>
<dbReference type="InterPro" id="IPR036805">
    <property type="entry name" value="Tscrpt_elong_fac_GreA/B_N_sf"/>
</dbReference>
<feature type="domain" description="Transcription elongation factor GreA/GreB C-terminal" evidence="8">
    <location>
        <begin position="84"/>
        <end position="157"/>
    </location>
</feature>
<feature type="domain" description="Transcription elongation factor GreA/GreB N-terminal" evidence="9">
    <location>
        <begin position="5"/>
        <end position="74"/>
    </location>
</feature>
<accession>A0A381PUD6</accession>
<dbReference type="AlphaFoldDB" id="A0A381PUD6"/>
<dbReference type="InterPro" id="IPR001437">
    <property type="entry name" value="Tscrpt_elong_fac_GreA/B_C"/>
</dbReference>
<dbReference type="HAMAP" id="MF_00105">
    <property type="entry name" value="GreA_GreB"/>
    <property type="match status" value="1"/>
</dbReference>
<keyword evidence="5" id="KW-0804">Transcription</keyword>
<evidence type="ECO:0000259" key="9">
    <source>
        <dbReference type="Pfam" id="PF03449"/>
    </source>
</evidence>
<dbReference type="NCBIfam" id="NF001264">
    <property type="entry name" value="PRK00226.1-5"/>
    <property type="match status" value="1"/>
</dbReference>
<dbReference type="InterPro" id="IPR022691">
    <property type="entry name" value="Tscrpt_elong_fac_GreA/B_N"/>
</dbReference>
<dbReference type="GO" id="GO:0070063">
    <property type="term" value="F:RNA polymerase binding"/>
    <property type="evidence" value="ECO:0007669"/>
    <property type="project" value="InterPro"/>
</dbReference>
<dbReference type="FunFam" id="1.10.287.180:FF:000001">
    <property type="entry name" value="Transcription elongation factor GreA"/>
    <property type="match status" value="1"/>
</dbReference>
<reference evidence="10" key="1">
    <citation type="submission" date="2018-05" db="EMBL/GenBank/DDBJ databases">
        <authorList>
            <person name="Lanie J.A."/>
            <person name="Ng W.-L."/>
            <person name="Kazmierczak K.M."/>
            <person name="Andrzejewski T.M."/>
            <person name="Davidsen T.M."/>
            <person name="Wayne K.J."/>
            <person name="Tettelin H."/>
            <person name="Glass J.I."/>
            <person name="Rusch D."/>
            <person name="Podicherti R."/>
            <person name="Tsui H.-C.T."/>
            <person name="Winkler M.E."/>
        </authorList>
    </citation>
    <scope>NUCLEOTIDE SEQUENCE</scope>
</reference>
<keyword evidence="3" id="KW-0805">Transcription regulation</keyword>
<dbReference type="GO" id="GO:0006354">
    <property type="term" value="P:DNA-templated transcription elongation"/>
    <property type="evidence" value="ECO:0007669"/>
    <property type="project" value="TreeGrafter"/>
</dbReference>
<dbReference type="PANTHER" id="PTHR30437">
    <property type="entry name" value="TRANSCRIPTION ELONGATION FACTOR GREA"/>
    <property type="match status" value="1"/>
</dbReference>
<dbReference type="GO" id="GO:0032784">
    <property type="term" value="P:regulation of DNA-templated transcription elongation"/>
    <property type="evidence" value="ECO:0007669"/>
    <property type="project" value="InterPro"/>
</dbReference>
<organism evidence="10">
    <name type="scientific">marine metagenome</name>
    <dbReference type="NCBI Taxonomy" id="408172"/>
    <lineage>
        <taxon>unclassified sequences</taxon>
        <taxon>metagenomes</taxon>
        <taxon>ecological metagenomes</taxon>
    </lineage>
</organism>
<dbReference type="PIRSF" id="PIRSF006092">
    <property type="entry name" value="GreA_GreB"/>
    <property type="match status" value="1"/>
</dbReference>
<comment type="similarity">
    <text evidence="1">Belongs to the GreA/GreB family.</text>
</comment>
<evidence type="ECO:0000256" key="2">
    <source>
        <dbReference type="ARBA" id="ARBA00013729"/>
    </source>
</evidence>
<dbReference type="GO" id="GO:0003677">
    <property type="term" value="F:DNA binding"/>
    <property type="evidence" value="ECO:0007669"/>
    <property type="project" value="UniProtKB-KW"/>
</dbReference>
<evidence type="ECO:0000259" key="8">
    <source>
        <dbReference type="Pfam" id="PF01272"/>
    </source>
</evidence>
<evidence type="ECO:0000256" key="3">
    <source>
        <dbReference type="ARBA" id="ARBA00023015"/>
    </source>
</evidence>
<comment type="function">
    <text evidence="6">Necessary for efficient RNA polymerase transcription elongation past template-encoded arresting sites. The arresting sites in DNA have the property of trapping a certain fraction of elongating RNA polymerases that pass through, resulting in locked ternary complexes. Cleavage of the nascent transcript by cleavage factors such as GreA or GreB allows the resumption of elongation from the new 3'terminus. GreA releases sequences of 2 to 3 nucleotides.</text>
</comment>
<dbReference type="InterPro" id="IPR006359">
    <property type="entry name" value="Tscrpt_elong_fac_GreA"/>
</dbReference>
<protein>
    <recommendedName>
        <fullName evidence="2">Transcription elongation factor GreA</fullName>
    </recommendedName>
    <alternativeName>
        <fullName evidence="7">Transcript cleavage factor GreA</fullName>
    </alternativeName>
</protein>
<evidence type="ECO:0000313" key="10">
    <source>
        <dbReference type="EMBL" id="SUZ70254.1"/>
    </source>
</evidence>
<dbReference type="PANTHER" id="PTHR30437:SF4">
    <property type="entry name" value="TRANSCRIPTION ELONGATION FACTOR GREA"/>
    <property type="match status" value="1"/>
</dbReference>
<name>A0A381PUD6_9ZZZZ</name>
<dbReference type="Pfam" id="PF03449">
    <property type="entry name" value="GreA_GreB_N"/>
    <property type="match status" value="1"/>
</dbReference>
<evidence type="ECO:0000256" key="5">
    <source>
        <dbReference type="ARBA" id="ARBA00023163"/>
    </source>
</evidence>
<proteinExistence type="inferred from homology"/>
<dbReference type="NCBIfam" id="NF001263">
    <property type="entry name" value="PRK00226.1-4"/>
    <property type="match status" value="1"/>
</dbReference>
<dbReference type="NCBIfam" id="TIGR01462">
    <property type="entry name" value="greA"/>
    <property type="match status" value="1"/>
</dbReference>
<dbReference type="SUPFAM" id="SSF54534">
    <property type="entry name" value="FKBP-like"/>
    <property type="match status" value="1"/>
</dbReference>
<dbReference type="Pfam" id="PF01272">
    <property type="entry name" value="GreA_GreB"/>
    <property type="match status" value="1"/>
</dbReference>
<dbReference type="FunFam" id="3.10.50.30:FF:000001">
    <property type="entry name" value="Transcription elongation factor GreA"/>
    <property type="match status" value="1"/>
</dbReference>